<evidence type="ECO:0000313" key="2">
    <source>
        <dbReference type="Proteomes" id="UP000076563"/>
    </source>
</evidence>
<dbReference type="EMBL" id="LQRA01000063">
    <property type="protein sequence ID" value="KZE77415.1"/>
    <property type="molecule type" value="Genomic_DNA"/>
</dbReference>
<dbReference type="OrthoDB" id="9895627at2"/>
<evidence type="ECO:0000313" key="1">
    <source>
        <dbReference type="EMBL" id="KZE77415.1"/>
    </source>
</evidence>
<comment type="caution">
    <text evidence="1">The sequence shown here is derived from an EMBL/GenBank/DDBJ whole genome shotgun (WGS) entry which is preliminary data.</text>
</comment>
<name>A0A161SBF1_9BACL</name>
<reference evidence="2" key="1">
    <citation type="submission" date="2016-01" db="EMBL/GenBank/DDBJ databases">
        <title>Draft genome of Chromobacterium sp. F49.</title>
        <authorList>
            <person name="Hong K.W."/>
        </authorList>
    </citation>
    <scope>NUCLEOTIDE SEQUENCE [LARGE SCALE GENOMIC DNA]</scope>
    <source>
        <strain evidence="2">M63</strain>
    </source>
</reference>
<gene>
    <name evidence="1" type="ORF">AV654_21525</name>
</gene>
<dbReference type="Proteomes" id="UP000076563">
    <property type="component" value="Unassembled WGS sequence"/>
</dbReference>
<sequence>MSLWFKEKAVQKIIVVLFVLVLSTGLGTREAFAYVTYNCSDEFYTCQGAFLPPGYGESQTRSIYVKEGMVITYGYLSISENVYSTTIVSLVSLYDGVVKSEVVVPPEKGAGGYYTATRTDWYSLKFECETDHAMECYGDGYLRVPIEP</sequence>
<proteinExistence type="predicted"/>
<dbReference type="AlphaFoldDB" id="A0A161SBF1"/>
<protein>
    <submittedName>
        <fullName evidence="1">Uncharacterized protein</fullName>
    </submittedName>
</protein>
<organism evidence="1 2">
    <name type="scientific">Paenibacillus elgii</name>
    <dbReference type="NCBI Taxonomy" id="189691"/>
    <lineage>
        <taxon>Bacteria</taxon>
        <taxon>Bacillati</taxon>
        <taxon>Bacillota</taxon>
        <taxon>Bacilli</taxon>
        <taxon>Bacillales</taxon>
        <taxon>Paenibacillaceae</taxon>
        <taxon>Paenibacillus</taxon>
    </lineage>
</organism>
<keyword evidence="2" id="KW-1185">Reference proteome</keyword>
<accession>A0A161SBF1</accession>
<dbReference type="RefSeq" id="WP_063183765.1">
    <property type="nucleotide sequence ID" value="NZ_LQRA01000063.1"/>
</dbReference>